<evidence type="ECO:0000313" key="6">
    <source>
        <dbReference type="Proteomes" id="UP000662637"/>
    </source>
</evidence>
<evidence type="ECO:0000313" key="5">
    <source>
        <dbReference type="EMBL" id="KAF7467091.1"/>
    </source>
</evidence>
<sequence>MQKEAGVQRPRCRALLQTAREQAIGQLHSDPGVCFAPCLSISVNGKVIACDGGCQGIIDTGTSLLSGPADHVLNIQKLIHAQPYDHGQVRGGAAAHSGLPTPGTNLLPPSPRQYVVDCDTIDALPDILFTINGVDYPVPASAYVRKVRTPSQDRPCHLGAVTAGGWDVDVNGGCTGTPRHGPQERLNTSQCP</sequence>
<dbReference type="AlphaFoldDB" id="A0A834Q1B5"/>
<dbReference type="InterPro" id="IPR001969">
    <property type="entry name" value="Aspartic_peptidase_AS"/>
</dbReference>
<dbReference type="GO" id="GO:0004190">
    <property type="term" value="F:aspartic-type endopeptidase activity"/>
    <property type="evidence" value="ECO:0007669"/>
    <property type="project" value="UniProtKB-KW"/>
</dbReference>
<dbReference type="Proteomes" id="UP000662637">
    <property type="component" value="Unassembled WGS sequence"/>
</dbReference>
<feature type="domain" description="Peptidase A1" evidence="4">
    <location>
        <begin position="1"/>
        <end position="192"/>
    </location>
</feature>
<dbReference type="EMBL" id="WJEC01007811">
    <property type="protein sequence ID" value="KAF7467091.1"/>
    <property type="molecule type" value="Genomic_DNA"/>
</dbReference>
<reference evidence="5" key="1">
    <citation type="submission" date="2020-08" db="EMBL/GenBank/DDBJ databases">
        <authorList>
            <person name="Shumante A."/>
            <person name="Zimin A.V."/>
            <person name="Puiu D."/>
            <person name="Salzberg S.L."/>
        </authorList>
    </citation>
    <scope>NUCLEOTIDE SEQUENCE</scope>
    <source>
        <strain evidence="5">WC2-LM</strain>
        <tissue evidence="5">Liver</tissue>
    </source>
</reference>
<dbReference type="PROSITE" id="PS51767">
    <property type="entry name" value="PEPTIDASE_A1"/>
    <property type="match status" value="1"/>
</dbReference>
<dbReference type="InterPro" id="IPR021109">
    <property type="entry name" value="Peptidase_aspartic_dom_sf"/>
</dbReference>
<evidence type="ECO:0000259" key="4">
    <source>
        <dbReference type="PROSITE" id="PS51767"/>
    </source>
</evidence>
<dbReference type="Gene3D" id="2.40.70.10">
    <property type="entry name" value="Acid Proteases"/>
    <property type="match status" value="1"/>
</dbReference>
<dbReference type="PANTHER" id="PTHR47966">
    <property type="entry name" value="BETA-SITE APP-CLEAVING ENZYME, ISOFORM A-RELATED"/>
    <property type="match status" value="1"/>
</dbReference>
<comment type="caution">
    <text evidence="5">The sequence shown here is derived from an EMBL/GenBank/DDBJ whole genome shotgun (WGS) entry which is preliminary data.</text>
</comment>
<dbReference type="InterPro" id="IPR001461">
    <property type="entry name" value="Aspartic_peptidase_A1"/>
</dbReference>
<keyword evidence="3" id="KW-0064">Aspartyl protease</keyword>
<dbReference type="SUPFAM" id="SSF50630">
    <property type="entry name" value="Acid proteases"/>
    <property type="match status" value="1"/>
</dbReference>
<dbReference type="GO" id="GO:0006508">
    <property type="term" value="P:proteolysis"/>
    <property type="evidence" value="ECO:0007669"/>
    <property type="project" value="UniProtKB-KW"/>
</dbReference>
<evidence type="ECO:0000256" key="2">
    <source>
        <dbReference type="ARBA" id="ARBA00022670"/>
    </source>
</evidence>
<evidence type="ECO:0000256" key="1">
    <source>
        <dbReference type="ARBA" id="ARBA00007447"/>
    </source>
</evidence>
<keyword evidence="2" id="KW-0645">Protease</keyword>
<dbReference type="PANTHER" id="PTHR47966:SF49">
    <property type="entry name" value="PEPSIN A-5"/>
    <property type="match status" value="1"/>
</dbReference>
<gene>
    <name evidence="5" type="ORF">GHT09_001584</name>
</gene>
<proteinExistence type="inferred from homology"/>
<protein>
    <recommendedName>
        <fullName evidence="4">Peptidase A1 domain-containing protein</fullName>
    </recommendedName>
</protein>
<evidence type="ECO:0000256" key="3">
    <source>
        <dbReference type="ARBA" id="ARBA00022750"/>
    </source>
</evidence>
<keyword evidence="3" id="KW-0378">Hydrolase</keyword>
<name>A0A834Q1B5_MARMO</name>
<dbReference type="InterPro" id="IPR033121">
    <property type="entry name" value="PEPTIDASE_A1"/>
</dbReference>
<organism evidence="5 6">
    <name type="scientific">Marmota monax</name>
    <name type="common">Woodchuck</name>
    <dbReference type="NCBI Taxonomy" id="9995"/>
    <lineage>
        <taxon>Eukaryota</taxon>
        <taxon>Metazoa</taxon>
        <taxon>Chordata</taxon>
        <taxon>Craniata</taxon>
        <taxon>Vertebrata</taxon>
        <taxon>Euteleostomi</taxon>
        <taxon>Mammalia</taxon>
        <taxon>Eutheria</taxon>
        <taxon>Euarchontoglires</taxon>
        <taxon>Glires</taxon>
        <taxon>Rodentia</taxon>
        <taxon>Sciuromorpha</taxon>
        <taxon>Sciuridae</taxon>
        <taxon>Xerinae</taxon>
        <taxon>Marmotini</taxon>
        <taxon>Marmota</taxon>
    </lineage>
</organism>
<comment type="similarity">
    <text evidence="1">Belongs to the peptidase A1 family.</text>
</comment>
<accession>A0A834Q1B5</accession>
<dbReference type="PROSITE" id="PS00141">
    <property type="entry name" value="ASP_PROTEASE"/>
    <property type="match status" value="1"/>
</dbReference>
<dbReference type="Pfam" id="PF00026">
    <property type="entry name" value="Asp"/>
    <property type="match status" value="1"/>
</dbReference>